<dbReference type="Pfam" id="PF00063">
    <property type="entry name" value="Myosin_head"/>
    <property type="match status" value="1"/>
</dbReference>
<dbReference type="Gene3D" id="1.20.58.530">
    <property type="match status" value="1"/>
</dbReference>
<feature type="transmembrane region" description="Helical" evidence="14">
    <location>
        <begin position="1661"/>
        <end position="1684"/>
    </location>
</feature>
<feature type="transmembrane region" description="Helical" evidence="14">
    <location>
        <begin position="941"/>
        <end position="963"/>
    </location>
</feature>
<dbReference type="SMART" id="SM00242">
    <property type="entry name" value="MYSc"/>
    <property type="match status" value="1"/>
</dbReference>
<keyword evidence="12" id="KW-0009">Actin-binding</keyword>
<dbReference type="InterPro" id="IPR001609">
    <property type="entry name" value="Myosin_head_motor_dom-like"/>
</dbReference>
<dbReference type="GO" id="GO:0003774">
    <property type="term" value="F:cytoskeletal motor activity"/>
    <property type="evidence" value="ECO:0007669"/>
    <property type="project" value="UniProtKB-UniRule"/>
</dbReference>
<dbReference type="CDD" id="cd04190">
    <property type="entry name" value="Chitin_synth_C"/>
    <property type="match status" value="1"/>
</dbReference>
<feature type="transmembrane region" description="Helical" evidence="14">
    <location>
        <begin position="1600"/>
        <end position="1624"/>
    </location>
</feature>
<sequence>MSQPLANDDLARMAEAPTMDSEELVNVVVKRFERRPQGHPYTNIGTRLLVAMNPFEAQDASSDESAMRYVDDYRDTSPNRPELPPHIFKTAEQAYLHMRQTGLNQSLVFIGESGSGKTEQRRLAFRFFSLLRTHSKKDVKLFLRLQQADIVLEAFANAKTTAHGNASRVGMYTELQFDQRGRAVGAKTLTYLLEKARVTDTAAEERNFHVLYYLANGASAENRTHFGMPSDVASFEYLGHAGAMQRISNISDIEQFSDLCAAMKHVGLHKRYQRHIFAVLGAILCLGNLVFVFESQDGFDSAVVKNTDMLHQVSKVLGLDPVVLETALTNKTQTVGNESCTVYLDARGASVRRDELARALYSLLFSWVVEFINGRFCREDSERESFIGLLDFGGWQVQRRNGYEQLCSNYAAERVQHFMFHQVFEVGNDEYEAEGVAGHVAVVEFPDRTGCIDLFIKPKSGLFSIMDRQASEMLGQDKRAGKRKNSSSKGSSSSQQNLREFTADGDERMAGFQLLSAFSKQHASGKGAERSEYYQSVDSKNEMNSFTVSHFWGAVTYDIEGFVDKNLDQLSADFVAVFRGDGSAESRGSRNEFVSGLFTDKSVATEAHPRNEKAVVKAQALAVPTRAPSMRRGKGRLPAARIGKVGCLATQFHRAVSELVSTLDETLPWFVVCIRSNDQAKAGWADARKVLSATRGFALPAAVRRKRAEYAAAMLPSDFCERYASVIADATGGGPPTVDALARCAAFKAALGLSDAQLAVGTTKVFLDYATWRRIDDPVRARERGAQTHGGDDDDDVVIGKEKADLMRLANGSSAGVSFNVNNSDVYARALRERSAAADGDARSFYSDDEAYHDGMGKDGFSDVGSESGGVYPGGFSDAPAARDSIESSDAGGVAAATRVRRVWLMTVRLMTWMIPGRLIACCGRRRRKDEQVAWREKFTLCMFIFWSCAFVIFWICGLGLILCPHQNVYSVQELAGHASSNDALVAIGGEVFDVKDYTHMNINFQYLVDHNYLGRDLSSIFPVQLSFVCPFAGMDPRLAVQPKPVLYSEAYYHDQRWWRHPTDKGFNYYQYRVMRIMRQNYAKGHIAVDPSLIRQQAAGTAKGATLGQNLARCIINGEVFDLTDYIASNGAPFVVVPDGQSNSSSFNRQFLDSNVVTMFEEKRGQDISEQWNAYFASNHNMRNLHYQCLRGAFYVGKVDQRKSARCYAANYLLLAGSIALVAVIFFKFIAALQLASRREPEPGDRFVLMNVPCYTEGEESLKNTIDSMAKTKYDDKRKLLFIVCDGMIMGSGNDRPTPRIVLDILGVDRDQDTEALSYIALGEGSKEHNMAKVYSGLYEVSGHVVPYLVVVKCGTPQERSRPGNRGKRDSQIMLMRFFNKVHFDLAMTPLELEMYHQIKNVIGVSPALYEYVLMIDADTVVMPDSLNRMVRSMLHDVKIMGLCGETRLANAKSSWITMMQVYEYFISHHLTKAFESLFGSVTCLPGCFCMYRLRSADGRPLLVSKEVIHDYSENTVETLHMKNLLHLGEDRYLTTLMLKHFPYFKNKFNAEAQCMTNAPDSWKVLMSQRRRWINSTVHNLFELVFLPQMCGFCCFSMRFVVFIDLISTIIMPATMVYLAYLVYQLTNPDSSTSYISLYLLAGIYGMQALIFILKRQWQHIGWMVVYLLAIPFFTFLLPIYSFWHFDDFSWGNTRMVVGDSGRKHVLVIDNEKFDTSTIPVRKWSDYEQELMWEAATPSQYGSDMGSRQGALSAAAHNAARPGSAVGNYPRSMSGAMMHGAGAAAGGFGYASSNTASVYMDGGFGYSSNSAANMMIRPAMPVMSGRATPVMGSPPHAYSGESYDVMSYAAGTGGSPPLDYSAGGAVFGAPAAANLPPAYDPRTSQMMMAQSTPPLGMLLPHRAASPAAAAAAAMSGLPDYFAQGNGVVSMYGGAGGLSMPATPMQAVVVPHAGAGSAGAHNLISLSDGAMHFPGLAASRSGNSSHHPHLSHPGQQQQQQLLTVSDEAIASQIAHIISTADLMTTSKKLVREQVARDLGLTPEDTKARHAFINACITSELAKRTTSGS</sequence>
<dbReference type="GO" id="GO:0031505">
    <property type="term" value="P:fungal-type cell wall organization"/>
    <property type="evidence" value="ECO:0007669"/>
    <property type="project" value="TreeGrafter"/>
</dbReference>
<proteinExistence type="inferred from homology"/>
<feature type="transmembrane region" description="Helical" evidence="14">
    <location>
        <begin position="903"/>
        <end position="921"/>
    </location>
</feature>
<evidence type="ECO:0000256" key="10">
    <source>
        <dbReference type="ARBA" id="ARBA00023175"/>
    </source>
</evidence>
<reference evidence="17" key="1">
    <citation type="submission" date="2022-07" db="EMBL/GenBank/DDBJ databases">
        <title>Phylogenomic reconstructions and comparative analyses of Kickxellomycotina fungi.</title>
        <authorList>
            <person name="Reynolds N.K."/>
            <person name="Stajich J.E."/>
            <person name="Barry K."/>
            <person name="Grigoriev I.V."/>
            <person name="Crous P."/>
            <person name="Smith M.E."/>
        </authorList>
    </citation>
    <scope>NUCLEOTIDE SEQUENCE</scope>
    <source>
        <strain evidence="17">IMI 214461</strain>
    </source>
</reference>
<dbReference type="PROSITE" id="PS51456">
    <property type="entry name" value="MYOSIN_MOTOR"/>
    <property type="match status" value="1"/>
</dbReference>
<feature type="domain" description="Myosin motor" evidence="15">
    <location>
        <begin position="8"/>
        <end position="780"/>
    </location>
</feature>
<dbReference type="InterPro" id="IPR014876">
    <property type="entry name" value="DEK_C"/>
</dbReference>
<dbReference type="PANTHER" id="PTHR22914:SF13">
    <property type="entry name" value="CHITIN SYNTHASE"/>
    <property type="match status" value="1"/>
</dbReference>
<dbReference type="InterPro" id="IPR036961">
    <property type="entry name" value="Kinesin_motor_dom_sf"/>
</dbReference>
<dbReference type="Pfam" id="PF03142">
    <property type="entry name" value="Chitin_synth_2"/>
    <property type="match status" value="1"/>
</dbReference>
<dbReference type="Pfam" id="PF08766">
    <property type="entry name" value="DEK_C"/>
    <property type="match status" value="1"/>
</dbReference>
<name>A0A9W8BIT8_9FUNG</name>
<dbReference type="OrthoDB" id="370884at2759"/>
<accession>A0A9W8BIT8</accession>
<evidence type="ECO:0000256" key="7">
    <source>
        <dbReference type="ARBA" id="ARBA00022989"/>
    </source>
</evidence>
<dbReference type="SUPFAM" id="SSF52540">
    <property type="entry name" value="P-loop containing nucleoside triphosphate hydrolases"/>
    <property type="match status" value="1"/>
</dbReference>
<dbReference type="GO" id="GO:0016459">
    <property type="term" value="C:myosin complex"/>
    <property type="evidence" value="ECO:0007669"/>
    <property type="project" value="UniProtKB-KW"/>
</dbReference>
<feature type="domain" description="DEK-C" evidence="16">
    <location>
        <begin position="2002"/>
        <end position="2060"/>
    </location>
</feature>
<evidence type="ECO:0000256" key="4">
    <source>
        <dbReference type="ARBA" id="ARBA00022676"/>
    </source>
</evidence>
<evidence type="ECO:0000256" key="11">
    <source>
        <dbReference type="ARBA" id="ARBA00023180"/>
    </source>
</evidence>
<dbReference type="GO" id="GO:0005524">
    <property type="term" value="F:ATP binding"/>
    <property type="evidence" value="ECO:0007669"/>
    <property type="project" value="UniProtKB-UniRule"/>
</dbReference>
<dbReference type="GO" id="GO:0030428">
    <property type="term" value="C:cell septum"/>
    <property type="evidence" value="ECO:0007669"/>
    <property type="project" value="TreeGrafter"/>
</dbReference>
<feature type="region of interest" description="Actin-binding" evidence="12">
    <location>
        <begin position="656"/>
        <end position="678"/>
    </location>
</feature>
<dbReference type="GO" id="GO:0004100">
    <property type="term" value="F:chitin synthase activity"/>
    <property type="evidence" value="ECO:0007669"/>
    <property type="project" value="UniProtKB-EC"/>
</dbReference>
<keyword evidence="6 14" id="KW-0812">Transmembrane</keyword>
<dbReference type="GO" id="GO:0006031">
    <property type="term" value="P:chitin biosynthetic process"/>
    <property type="evidence" value="ECO:0007669"/>
    <property type="project" value="TreeGrafter"/>
</dbReference>
<evidence type="ECO:0000256" key="3">
    <source>
        <dbReference type="ARBA" id="ARBA00022475"/>
    </source>
</evidence>
<dbReference type="SUPFAM" id="SSF55856">
    <property type="entry name" value="Cytochrome b5-like heme/steroid binding domain"/>
    <property type="match status" value="1"/>
</dbReference>
<feature type="transmembrane region" description="Helical" evidence="14">
    <location>
        <begin position="1212"/>
        <end position="1236"/>
    </location>
</feature>
<dbReference type="PRINTS" id="PR00193">
    <property type="entry name" value="MYOSINHEAVY"/>
</dbReference>
<keyword evidence="11" id="KW-0325">Glycoprotein</keyword>
<dbReference type="InterPro" id="IPR027417">
    <property type="entry name" value="P-loop_NTPase"/>
</dbReference>
<evidence type="ECO:0000256" key="1">
    <source>
        <dbReference type="ARBA" id="ARBA00004651"/>
    </source>
</evidence>
<keyword evidence="7 14" id="KW-1133">Transmembrane helix</keyword>
<feature type="compositionally biased region" description="Low complexity" evidence="13">
    <location>
        <begin position="1980"/>
        <end position="1999"/>
    </location>
</feature>
<comment type="caution">
    <text evidence="17">The sequence shown here is derived from an EMBL/GenBank/DDBJ whole genome shotgun (WGS) entry which is preliminary data.</text>
</comment>
<protein>
    <recommendedName>
        <fullName evidence="2">chitin synthase</fullName>
        <ecNumber evidence="2">2.4.1.16</ecNumber>
    </recommendedName>
</protein>
<dbReference type="GO" id="GO:0005886">
    <property type="term" value="C:plasma membrane"/>
    <property type="evidence" value="ECO:0007669"/>
    <property type="project" value="UniProtKB-SubCell"/>
</dbReference>
<keyword evidence="10 12" id="KW-0505">Motor protein</keyword>
<feature type="transmembrane region" description="Helical" evidence="14">
    <location>
        <begin position="1636"/>
        <end position="1654"/>
    </location>
</feature>
<keyword evidence="3" id="KW-1003">Cell membrane</keyword>
<evidence type="ECO:0000256" key="2">
    <source>
        <dbReference type="ARBA" id="ARBA00012543"/>
    </source>
</evidence>
<dbReference type="PANTHER" id="PTHR22914">
    <property type="entry name" value="CHITIN SYNTHASE"/>
    <property type="match status" value="1"/>
</dbReference>
<dbReference type="Gene3D" id="1.10.10.60">
    <property type="entry name" value="Homeodomain-like"/>
    <property type="match status" value="1"/>
</dbReference>
<feature type="region of interest" description="Disordered" evidence="13">
    <location>
        <begin position="474"/>
        <end position="498"/>
    </location>
</feature>
<dbReference type="Gene3D" id="3.90.550.10">
    <property type="entry name" value="Spore Coat Polysaccharide Biosynthesis Protein SpsA, Chain A"/>
    <property type="match status" value="1"/>
</dbReference>
<dbReference type="Gene3D" id="3.40.850.10">
    <property type="entry name" value="Kinesin motor domain"/>
    <property type="match status" value="1"/>
</dbReference>
<organism evidence="17 18">
    <name type="scientific">Coemansia thaxteri</name>
    <dbReference type="NCBI Taxonomy" id="2663907"/>
    <lineage>
        <taxon>Eukaryota</taxon>
        <taxon>Fungi</taxon>
        <taxon>Fungi incertae sedis</taxon>
        <taxon>Zoopagomycota</taxon>
        <taxon>Kickxellomycotina</taxon>
        <taxon>Kickxellomycetes</taxon>
        <taxon>Kickxellales</taxon>
        <taxon>Kickxellaceae</taxon>
        <taxon>Coemansia</taxon>
    </lineage>
</organism>
<evidence type="ECO:0000256" key="5">
    <source>
        <dbReference type="ARBA" id="ARBA00022679"/>
    </source>
</evidence>
<dbReference type="EC" id="2.4.1.16" evidence="2"/>
<dbReference type="GO" id="GO:0003779">
    <property type="term" value="F:actin binding"/>
    <property type="evidence" value="ECO:0007669"/>
    <property type="project" value="UniProtKB-KW"/>
</dbReference>
<dbReference type="EMBL" id="JANBQF010000222">
    <property type="protein sequence ID" value="KAJ2003422.1"/>
    <property type="molecule type" value="Genomic_DNA"/>
</dbReference>
<evidence type="ECO:0000259" key="15">
    <source>
        <dbReference type="PROSITE" id="PS51456"/>
    </source>
</evidence>
<evidence type="ECO:0000313" key="18">
    <source>
        <dbReference type="Proteomes" id="UP001150907"/>
    </source>
</evidence>
<feature type="binding site" evidence="12">
    <location>
        <begin position="111"/>
        <end position="118"/>
    </location>
    <ligand>
        <name>ATP</name>
        <dbReference type="ChEBI" id="CHEBI:30616"/>
    </ligand>
</feature>
<comment type="subcellular location">
    <subcellularLocation>
        <location evidence="1">Cell membrane</location>
        <topology evidence="1">Multi-pass membrane protein</topology>
    </subcellularLocation>
</comment>
<keyword evidence="4" id="KW-0328">Glycosyltransferase</keyword>
<evidence type="ECO:0000256" key="12">
    <source>
        <dbReference type="PROSITE-ProRule" id="PRU00782"/>
    </source>
</evidence>
<dbReference type="Gene3D" id="1.20.120.720">
    <property type="entry name" value="Myosin VI head, motor domain, U50 subdomain"/>
    <property type="match status" value="1"/>
</dbReference>
<evidence type="ECO:0000313" key="17">
    <source>
        <dbReference type="EMBL" id="KAJ2003422.1"/>
    </source>
</evidence>
<dbReference type="Proteomes" id="UP001150907">
    <property type="component" value="Unassembled WGS sequence"/>
</dbReference>
<keyword evidence="5" id="KW-0808">Transferase</keyword>
<dbReference type="InterPro" id="IPR004835">
    <property type="entry name" value="Chitin_synth"/>
</dbReference>
<keyword evidence="9 14" id="KW-0472">Membrane</keyword>
<evidence type="ECO:0000256" key="8">
    <source>
        <dbReference type="ARBA" id="ARBA00023123"/>
    </source>
</evidence>
<evidence type="ECO:0000256" key="14">
    <source>
        <dbReference type="SAM" id="Phobius"/>
    </source>
</evidence>
<evidence type="ECO:0000256" key="6">
    <source>
        <dbReference type="ARBA" id="ARBA00022692"/>
    </source>
</evidence>
<feature type="compositionally biased region" description="Low complexity" evidence="13">
    <location>
        <begin position="487"/>
        <end position="497"/>
    </location>
</feature>
<comment type="similarity">
    <text evidence="12">Belongs to the TRAFAC class myosin-kinesin ATPase superfamily. Myosin family.</text>
</comment>
<keyword evidence="12" id="KW-0547">Nucleotide-binding</keyword>
<dbReference type="Gene3D" id="1.10.10.820">
    <property type="match status" value="1"/>
</dbReference>
<keyword evidence="8 12" id="KW-0518">Myosin</keyword>
<dbReference type="PROSITE" id="PS51998">
    <property type="entry name" value="DEK_C"/>
    <property type="match status" value="1"/>
</dbReference>
<evidence type="ECO:0000256" key="13">
    <source>
        <dbReference type="SAM" id="MobiDB-lite"/>
    </source>
</evidence>
<keyword evidence="12" id="KW-0067">ATP-binding</keyword>
<gene>
    <name evidence="17" type="ORF">H4R26_003085</name>
</gene>
<dbReference type="InterPro" id="IPR036400">
    <property type="entry name" value="Cyt_B5-like_heme/steroid_sf"/>
</dbReference>
<dbReference type="InterPro" id="IPR029044">
    <property type="entry name" value="Nucleotide-diphossugar_trans"/>
</dbReference>
<evidence type="ECO:0000259" key="16">
    <source>
        <dbReference type="PROSITE" id="PS51998"/>
    </source>
</evidence>
<evidence type="ECO:0000256" key="9">
    <source>
        <dbReference type="ARBA" id="ARBA00023136"/>
    </source>
</evidence>
<dbReference type="SUPFAM" id="SSF53448">
    <property type="entry name" value="Nucleotide-diphospho-sugar transferases"/>
    <property type="match status" value="1"/>
</dbReference>
<keyword evidence="18" id="KW-1185">Reference proteome</keyword>
<feature type="region of interest" description="Disordered" evidence="13">
    <location>
        <begin position="1974"/>
        <end position="1999"/>
    </location>
</feature>